<dbReference type="SUPFAM" id="SSF57903">
    <property type="entry name" value="FYVE/PHD zinc finger"/>
    <property type="match status" value="1"/>
</dbReference>
<dbReference type="Pfam" id="PF02373">
    <property type="entry name" value="JmjC"/>
    <property type="match status" value="1"/>
</dbReference>
<protein>
    <recommendedName>
        <fullName evidence="6">JmjC domain-containing histone demethylation protein 1</fullName>
        <ecNumber evidence="5">1.14.11.27</ecNumber>
    </recommendedName>
    <alternativeName>
        <fullName evidence="17">[Histone-H3]-lysine-36 demethylase 1</fullName>
    </alternativeName>
</protein>
<feature type="region of interest" description="Disordered" evidence="20">
    <location>
        <begin position="543"/>
        <end position="789"/>
    </location>
</feature>
<dbReference type="AlphaFoldDB" id="A0A9P8A5A3"/>
<evidence type="ECO:0000256" key="20">
    <source>
        <dbReference type="SAM" id="MobiDB-lite"/>
    </source>
</evidence>
<evidence type="ECO:0000256" key="5">
    <source>
        <dbReference type="ARBA" id="ARBA00013246"/>
    </source>
</evidence>
<dbReference type="GO" id="GO:0005634">
    <property type="term" value="C:nucleus"/>
    <property type="evidence" value="ECO:0007669"/>
    <property type="project" value="UniProtKB-SubCell"/>
</dbReference>
<feature type="compositionally biased region" description="Basic and acidic residues" evidence="20">
    <location>
        <begin position="761"/>
        <end position="780"/>
    </location>
</feature>
<organism evidence="23 24">
    <name type="scientific">Mortierella alpina</name>
    <name type="common">Oleaginous fungus</name>
    <name type="synonym">Mortierella renispora</name>
    <dbReference type="NCBI Taxonomy" id="64518"/>
    <lineage>
        <taxon>Eukaryota</taxon>
        <taxon>Fungi</taxon>
        <taxon>Fungi incertae sedis</taxon>
        <taxon>Mucoromycota</taxon>
        <taxon>Mortierellomycotina</taxon>
        <taxon>Mortierellomycetes</taxon>
        <taxon>Mortierellales</taxon>
        <taxon>Mortierellaceae</taxon>
        <taxon>Mortierella</taxon>
    </lineage>
</organism>
<comment type="cofactor">
    <cofactor evidence="1">
        <name>Fe(2+)</name>
        <dbReference type="ChEBI" id="CHEBI:29033"/>
    </cofactor>
</comment>
<evidence type="ECO:0000256" key="13">
    <source>
        <dbReference type="ARBA" id="ARBA00023004"/>
    </source>
</evidence>
<feature type="compositionally biased region" description="Basic and acidic residues" evidence="20">
    <location>
        <begin position="611"/>
        <end position="626"/>
    </location>
</feature>
<evidence type="ECO:0000313" key="23">
    <source>
        <dbReference type="EMBL" id="KAG9322572.1"/>
    </source>
</evidence>
<keyword evidence="15" id="KW-0804">Transcription</keyword>
<evidence type="ECO:0000256" key="8">
    <source>
        <dbReference type="ARBA" id="ARBA00022771"/>
    </source>
</evidence>
<keyword evidence="10" id="KW-0156">Chromatin regulator</keyword>
<feature type="region of interest" description="Disordered" evidence="20">
    <location>
        <begin position="130"/>
        <end position="175"/>
    </location>
</feature>
<feature type="region of interest" description="Disordered" evidence="20">
    <location>
        <begin position="803"/>
        <end position="844"/>
    </location>
</feature>
<comment type="subcellular location">
    <subcellularLocation>
        <location evidence="3">Nucleus</location>
    </subcellularLocation>
</comment>
<keyword evidence="16" id="KW-0539">Nucleus</keyword>
<dbReference type="SUPFAM" id="SSF51197">
    <property type="entry name" value="Clavaminate synthase-like"/>
    <property type="match status" value="1"/>
</dbReference>
<evidence type="ECO:0000256" key="6">
    <source>
        <dbReference type="ARBA" id="ARBA00015153"/>
    </source>
</evidence>
<evidence type="ECO:0000256" key="10">
    <source>
        <dbReference type="ARBA" id="ARBA00022853"/>
    </source>
</evidence>
<dbReference type="PROSITE" id="PS01359">
    <property type="entry name" value="ZF_PHD_1"/>
    <property type="match status" value="1"/>
</dbReference>
<feature type="domain" description="JmjC" evidence="22">
    <location>
        <begin position="227"/>
        <end position="393"/>
    </location>
</feature>
<evidence type="ECO:0000256" key="19">
    <source>
        <dbReference type="PROSITE-ProRule" id="PRU00146"/>
    </source>
</evidence>
<evidence type="ECO:0000256" key="9">
    <source>
        <dbReference type="ARBA" id="ARBA00022833"/>
    </source>
</evidence>
<name>A0A9P8A5A3_MORAP</name>
<dbReference type="InterPro" id="IPR019786">
    <property type="entry name" value="Zinc_finger_PHD-type_CS"/>
</dbReference>
<evidence type="ECO:0000259" key="21">
    <source>
        <dbReference type="PROSITE" id="PS50016"/>
    </source>
</evidence>
<evidence type="ECO:0000259" key="22">
    <source>
        <dbReference type="PROSITE" id="PS51184"/>
    </source>
</evidence>
<dbReference type="PROSITE" id="PS50016">
    <property type="entry name" value="ZF_PHD_2"/>
    <property type="match status" value="1"/>
</dbReference>
<accession>A0A9P8A5A3</accession>
<feature type="compositionally biased region" description="Low complexity" evidence="20">
    <location>
        <begin position="708"/>
        <end position="733"/>
    </location>
</feature>
<evidence type="ECO:0000256" key="2">
    <source>
        <dbReference type="ARBA" id="ARBA00003909"/>
    </source>
</evidence>
<keyword evidence="9" id="KW-0862">Zinc</keyword>
<dbReference type="Pfam" id="PF17811">
    <property type="entry name" value="JHD"/>
    <property type="match status" value="1"/>
</dbReference>
<evidence type="ECO:0000256" key="16">
    <source>
        <dbReference type="ARBA" id="ARBA00023242"/>
    </source>
</evidence>
<proteinExistence type="inferred from homology"/>
<evidence type="ECO:0000256" key="15">
    <source>
        <dbReference type="ARBA" id="ARBA00023163"/>
    </source>
</evidence>
<dbReference type="SMART" id="SM00558">
    <property type="entry name" value="JmjC"/>
    <property type="match status" value="1"/>
</dbReference>
<reference evidence="23" key="1">
    <citation type="submission" date="2021-07" db="EMBL/GenBank/DDBJ databases">
        <title>Draft genome of Mortierella alpina, strain LL118, isolated from an aspen leaf litter sample.</title>
        <authorList>
            <person name="Yang S."/>
            <person name="Vinatzer B.A."/>
        </authorList>
    </citation>
    <scope>NUCLEOTIDE SEQUENCE</scope>
    <source>
        <strain evidence="23">LL118</strain>
    </source>
</reference>
<evidence type="ECO:0000256" key="18">
    <source>
        <dbReference type="ARBA" id="ARBA00047915"/>
    </source>
</evidence>
<dbReference type="GO" id="GO:0140680">
    <property type="term" value="F:histone H3K36me/H3K36me2 demethylase activity"/>
    <property type="evidence" value="ECO:0007669"/>
    <property type="project" value="UniProtKB-EC"/>
</dbReference>
<comment type="function">
    <text evidence="2">Histone demethylase that specifically demethylates 'Lys-36' of histone H3, thereby playing a central role in histone code.</text>
</comment>
<keyword evidence="13" id="KW-0408">Iron</keyword>
<evidence type="ECO:0000256" key="17">
    <source>
        <dbReference type="ARBA" id="ARBA00031083"/>
    </source>
</evidence>
<dbReference type="PROSITE" id="PS51184">
    <property type="entry name" value="JMJC"/>
    <property type="match status" value="1"/>
</dbReference>
<evidence type="ECO:0000256" key="3">
    <source>
        <dbReference type="ARBA" id="ARBA00004123"/>
    </source>
</evidence>
<dbReference type="GO" id="GO:0008270">
    <property type="term" value="F:zinc ion binding"/>
    <property type="evidence" value="ECO:0007669"/>
    <property type="project" value="UniProtKB-KW"/>
</dbReference>
<feature type="compositionally biased region" description="Low complexity" evidence="20">
    <location>
        <begin position="808"/>
        <end position="820"/>
    </location>
</feature>
<comment type="caution">
    <text evidence="23">The sequence shown here is derived from an EMBL/GenBank/DDBJ whole genome shotgun (WGS) entry which is preliminary data.</text>
</comment>
<feature type="compositionally biased region" description="Polar residues" evidence="20">
    <location>
        <begin position="564"/>
        <end position="573"/>
    </location>
</feature>
<evidence type="ECO:0000256" key="4">
    <source>
        <dbReference type="ARBA" id="ARBA00008037"/>
    </source>
</evidence>
<feature type="compositionally biased region" description="Acidic residues" evidence="20">
    <location>
        <begin position="627"/>
        <end position="638"/>
    </location>
</feature>
<dbReference type="InterPro" id="IPR001965">
    <property type="entry name" value="Znf_PHD"/>
</dbReference>
<evidence type="ECO:0000256" key="14">
    <source>
        <dbReference type="ARBA" id="ARBA00023015"/>
    </source>
</evidence>
<comment type="similarity">
    <text evidence="4">Belongs to the JHDM1 histone demethylase family.</text>
</comment>
<keyword evidence="8 19" id="KW-0863">Zinc-finger</keyword>
<sequence length="844" mass="92747">MTDDIEICCLCPKNKPESGTWICCDVCETWYHARCLKMSIEEFEAIDSYHCAQCAPKAGPSTLLRKSSRKQGKINYADLVNGIVSHQSKWRVLLDSHQFLVDKFDRVQGKDVTMDWMRATGFKAPIIVKGDQANSNSSSGGRNNKRNGADEDKEAGTGAAAEGEAGEAGEGLEMKMPPKTLTVDDVRDAVGEDTAVEVIDVATQSELSDWSMGLWADYFKTEPKERVYNVISLEISGTPLADKVQRPRVVRELDWIDNFWPKELRAKEFPKVQLYCLMSVKDSFTDFHIDFAGSSVFYHILSGSKTFYFVEPTSTHLRKYAKWSSSADQSTTFFGDEVSGKCTKVELQQGDTMLIPAGWIHAVYTPSSSVVIGGNFIHSLHIPMQYRVADIEIETNVSPKFRFPYFEKLNWFVALRSLERGQDYLSTLSTIELKGLLALTIRLYNRQRSLKRDPNLSKEERHMIRASIPPEASNFSDGGSLGLLRQLNWSVYSILQSAQVQVDADMRLLSEEEEAAKKVKLNAAGKGLPNSTAAAPPKIKLRIKLSSTPSSSTHSGDEESSSTMGESEQQVPTLCSPVDRSASTMAPPESKSSPTTKLKFKIPILASATASKKETSRSKKDRRVDSALEENDLGDSDMEGGGLDPMTDDDEWTDFQNQIDEGFGEGKNEDEDESLDDGQLLDSSDSEYDEGGWSSTPKRARSSRKGRNNGASASAGTGISIGTSTSRSGSLSSVPIAPSVIIASKPRMKRSSNETVFFGDVEDHIEGPPLKKERTSHENEENGDEDDGKVVLGLGKQRKAALPAALISNTSSLSSTSSSSGKKRPATAGLTAKDRIKSLLMKRR</sequence>
<evidence type="ECO:0000256" key="12">
    <source>
        <dbReference type="ARBA" id="ARBA00023002"/>
    </source>
</evidence>
<dbReference type="Gene3D" id="2.60.120.650">
    <property type="entry name" value="Cupin"/>
    <property type="match status" value="2"/>
</dbReference>
<keyword evidence="11" id="KW-0223">Dioxygenase</keyword>
<dbReference type="PANTHER" id="PTHR23123">
    <property type="entry name" value="PHD/F-BOX CONTAINING PROTEIN"/>
    <property type="match status" value="1"/>
</dbReference>
<dbReference type="SMART" id="SM00249">
    <property type="entry name" value="PHD"/>
    <property type="match status" value="1"/>
</dbReference>
<gene>
    <name evidence="23" type="ORF">KVV02_001365</name>
</gene>
<feature type="compositionally biased region" description="Basic residues" evidence="20">
    <location>
        <begin position="698"/>
        <end position="707"/>
    </location>
</feature>
<dbReference type="InterPro" id="IPR050690">
    <property type="entry name" value="JHDM1_Histone_Demethylase"/>
</dbReference>
<dbReference type="CDD" id="cd15517">
    <property type="entry name" value="PHD_TCF19_like"/>
    <property type="match status" value="1"/>
</dbReference>
<dbReference type="EC" id="1.14.11.27" evidence="5"/>
<dbReference type="InterPro" id="IPR003347">
    <property type="entry name" value="JmjC_dom"/>
</dbReference>
<comment type="catalytic activity">
    <reaction evidence="18">
        <text>N(6),N(6)-dimethyl-L-lysyl(36)-[histone H3] + 2 2-oxoglutarate + 2 O2 = L-lysyl(36)-[histone H3] + 2 formaldehyde + 2 succinate + 2 CO2</text>
        <dbReference type="Rhea" id="RHEA:42032"/>
        <dbReference type="Rhea" id="RHEA-COMP:9785"/>
        <dbReference type="Rhea" id="RHEA-COMP:9787"/>
        <dbReference type="ChEBI" id="CHEBI:15379"/>
        <dbReference type="ChEBI" id="CHEBI:16526"/>
        <dbReference type="ChEBI" id="CHEBI:16810"/>
        <dbReference type="ChEBI" id="CHEBI:16842"/>
        <dbReference type="ChEBI" id="CHEBI:29969"/>
        <dbReference type="ChEBI" id="CHEBI:30031"/>
        <dbReference type="ChEBI" id="CHEBI:61976"/>
        <dbReference type="EC" id="1.14.11.27"/>
    </reaction>
</comment>
<evidence type="ECO:0000256" key="7">
    <source>
        <dbReference type="ARBA" id="ARBA00022723"/>
    </source>
</evidence>
<keyword evidence="7" id="KW-0479">Metal-binding</keyword>
<dbReference type="Pfam" id="PF00628">
    <property type="entry name" value="PHD"/>
    <property type="match status" value="1"/>
</dbReference>
<dbReference type="EMBL" id="JAIFTL010000139">
    <property type="protein sequence ID" value="KAG9322572.1"/>
    <property type="molecule type" value="Genomic_DNA"/>
</dbReference>
<dbReference type="InterPro" id="IPR011011">
    <property type="entry name" value="Znf_FYVE_PHD"/>
</dbReference>
<keyword evidence="14" id="KW-0805">Transcription regulation</keyword>
<evidence type="ECO:0000313" key="24">
    <source>
        <dbReference type="Proteomes" id="UP000717515"/>
    </source>
</evidence>
<dbReference type="InterPro" id="IPR041070">
    <property type="entry name" value="JHD"/>
</dbReference>
<dbReference type="Proteomes" id="UP000717515">
    <property type="component" value="Unassembled WGS sequence"/>
</dbReference>
<evidence type="ECO:0000256" key="1">
    <source>
        <dbReference type="ARBA" id="ARBA00001954"/>
    </source>
</evidence>
<keyword evidence="12" id="KW-0560">Oxidoreductase</keyword>
<feature type="domain" description="PHD-type" evidence="21">
    <location>
        <begin position="5"/>
        <end position="57"/>
    </location>
</feature>
<evidence type="ECO:0000256" key="11">
    <source>
        <dbReference type="ARBA" id="ARBA00022964"/>
    </source>
</evidence>
<dbReference type="InterPro" id="IPR019787">
    <property type="entry name" value="Znf_PHD-finger"/>
</dbReference>